<proteinExistence type="predicted"/>
<evidence type="ECO:0000313" key="2">
    <source>
        <dbReference type="Proteomes" id="UP000033423"/>
    </source>
</evidence>
<comment type="caution">
    <text evidence="1">The sequence shown here is derived from an EMBL/GenBank/DDBJ whole genome shotgun (WGS) entry which is preliminary data.</text>
</comment>
<sequence length="84" mass="9604">MVESAFNRSDIAFDERINALQRAIDNKISSGQLPPKQASSINIALSKIRDAKAHGRLTPQKIRKLNAALDRLERRLNNPKHRYR</sequence>
<organism evidence="1 2">
    <name type="scientific">Candidatus Magnetobacterium bavaricum</name>
    <dbReference type="NCBI Taxonomy" id="29290"/>
    <lineage>
        <taxon>Bacteria</taxon>
        <taxon>Pseudomonadati</taxon>
        <taxon>Nitrospirota</taxon>
        <taxon>Thermodesulfovibrionia</taxon>
        <taxon>Thermodesulfovibrionales</taxon>
        <taxon>Candidatus Magnetobacteriaceae</taxon>
        <taxon>Candidatus Magnetobacterium</taxon>
    </lineage>
</organism>
<name>A0A0F3GIF2_9BACT</name>
<reference evidence="1 2" key="1">
    <citation type="submission" date="2015-02" db="EMBL/GenBank/DDBJ databases">
        <title>Single-cell genomics of uncultivated deep-branching MTB reveals a conserved set of magnetosome genes.</title>
        <authorList>
            <person name="Kolinko S."/>
            <person name="Richter M."/>
            <person name="Glockner F.O."/>
            <person name="Brachmann A."/>
            <person name="Schuler D."/>
        </authorList>
    </citation>
    <scope>NUCLEOTIDE SEQUENCE [LARGE SCALE GENOMIC DNA]</scope>
    <source>
        <strain evidence="1">TM-1</strain>
    </source>
</reference>
<dbReference type="AlphaFoldDB" id="A0A0F3GIF2"/>
<keyword evidence="2" id="KW-1185">Reference proteome</keyword>
<evidence type="ECO:0000313" key="1">
    <source>
        <dbReference type="EMBL" id="KJU81720.1"/>
    </source>
</evidence>
<dbReference type="Proteomes" id="UP000033423">
    <property type="component" value="Unassembled WGS sequence"/>
</dbReference>
<dbReference type="EMBL" id="LACI01002586">
    <property type="protein sequence ID" value="KJU81720.1"/>
    <property type="molecule type" value="Genomic_DNA"/>
</dbReference>
<accession>A0A0F3GIF2</accession>
<protein>
    <submittedName>
        <fullName evidence="1">Uncharacterized protein</fullName>
    </submittedName>
</protein>
<gene>
    <name evidence="1" type="ORF">MBAV_006086</name>
</gene>